<evidence type="ECO:0000256" key="2">
    <source>
        <dbReference type="ARBA" id="ARBA00022448"/>
    </source>
</evidence>
<dbReference type="InterPro" id="IPR048767">
    <property type="entry name" value="SNX17-31_FERM_F2"/>
</dbReference>
<dbReference type="OrthoDB" id="5772781at2759"/>
<keyword evidence="2" id="KW-0813">Transport</keyword>
<evidence type="ECO:0000256" key="5">
    <source>
        <dbReference type="ARBA" id="ARBA00071903"/>
    </source>
</evidence>
<comment type="similarity">
    <text evidence="1">Belongs to the sorting nexin family.</text>
</comment>
<accession>A0A6P8QRV5</accession>
<dbReference type="Pfam" id="PF21271">
    <property type="entry name" value="SNX17-31_F2_FERM"/>
    <property type="match status" value="1"/>
</dbReference>
<dbReference type="Gene3D" id="3.30.1520.10">
    <property type="entry name" value="Phox-like domain"/>
    <property type="match status" value="1"/>
</dbReference>
<dbReference type="Pfam" id="PF21273">
    <property type="entry name" value="SNX17-27-31_F1_FERM"/>
    <property type="match status" value="1"/>
</dbReference>
<sequence length="438" mass="51193">MHFSIPITEKVVDSLGSRYVLYSVYLEGFLFCKVRYSQLHRWDVQLRRAFGGSVPLFPPKFYLAMTKPMVAERRLQLEHYLQNVGVHPHISNSEVFGRFLKKLQLETFRIPSEKAVLNIFLPDGRTITIDVETSNTAERVLEVLSYKLEIPRQLMGYFSLFIVQDSINGNFSVLKRIVDFELPYVTLWNMKAERCRIGIRKWYMNPSLDKMLMNCTAAVNLIYIQALQEIERNWSQPTQAQMQKLELEKGSNKIKFLELMQGVKHYGYLQLSPCTCDYPEPNCTATVYMGNGEVSCRVTLLSNKVEEVCFNVNRMRCWQVTFLIPNLEEQGHRQEQKLELKFEYSDLDSWRWITIYTDQAFLLSSCLQKSFSEELMLPAKGDLEMQIEVPLEDKMKKPSKQQRKTSENLQVTTRITSENQILGKGKYEVFAQIREEDL</sequence>
<gene>
    <name evidence="8" type="primary">SNX31</name>
</gene>
<dbReference type="KEGG" id="gsh:117355597"/>
<dbReference type="FunFam" id="1.20.80.60:FF:000001">
    <property type="entry name" value="Sorting nexin-17 isoform1"/>
    <property type="match status" value="1"/>
</dbReference>
<evidence type="ECO:0000256" key="4">
    <source>
        <dbReference type="ARBA" id="ARBA00057444"/>
    </source>
</evidence>
<dbReference type="Proteomes" id="UP000515159">
    <property type="component" value="Chromosome 2"/>
</dbReference>
<comment type="function">
    <text evidence="4">May be involved in protein trafficking.</text>
</comment>
<organism evidence="7 8">
    <name type="scientific">Geotrypetes seraphini</name>
    <name type="common">Gaboon caecilian</name>
    <name type="synonym">Caecilia seraphini</name>
    <dbReference type="NCBI Taxonomy" id="260995"/>
    <lineage>
        <taxon>Eukaryota</taxon>
        <taxon>Metazoa</taxon>
        <taxon>Chordata</taxon>
        <taxon>Craniata</taxon>
        <taxon>Vertebrata</taxon>
        <taxon>Euteleostomi</taxon>
        <taxon>Amphibia</taxon>
        <taxon>Gymnophiona</taxon>
        <taxon>Geotrypetes</taxon>
    </lineage>
</organism>
<dbReference type="InterPro" id="IPR036871">
    <property type="entry name" value="PX_dom_sf"/>
</dbReference>
<evidence type="ECO:0000256" key="3">
    <source>
        <dbReference type="ARBA" id="ARBA00022927"/>
    </source>
</evidence>
<keyword evidence="7" id="KW-1185">Reference proteome</keyword>
<evidence type="ECO:0000313" key="7">
    <source>
        <dbReference type="Proteomes" id="UP000515159"/>
    </source>
</evidence>
<dbReference type="FunFam" id="3.30.1520.10:FF:000008">
    <property type="entry name" value="Sorting nexin-17 isoform1"/>
    <property type="match status" value="1"/>
</dbReference>
<dbReference type="Gene3D" id="1.20.80.60">
    <property type="match status" value="1"/>
</dbReference>
<reference evidence="8" key="1">
    <citation type="submission" date="2025-08" db="UniProtKB">
        <authorList>
            <consortium name="RefSeq"/>
        </authorList>
    </citation>
    <scope>IDENTIFICATION</scope>
</reference>
<dbReference type="RefSeq" id="XP_033790278.1">
    <property type="nucleotide sequence ID" value="XM_033934387.1"/>
</dbReference>
<evidence type="ECO:0000313" key="8">
    <source>
        <dbReference type="RefSeq" id="XP_033790278.1"/>
    </source>
</evidence>
<dbReference type="GO" id="GO:0032456">
    <property type="term" value="P:endocytic recycling"/>
    <property type="evidence" value="ECO:0007669"/>
    <property type="project" value="TreeGrafter"/>
</dbReference>
<dbReference type="InterPro" id="IPR040842">
    <property type="entry name" value="SNX17/31_FERM"/>
</dbReference>
<dbReference type="GO" id="GO:0006886">
    <property type="term" value="P:intracellular protein transport"/>
    <property type="evidence" value="ECO:0007669"/>
    <property type="project" value="TreeGrafter"/>
</dbReference>
<dbReference type="PROSITE" id="PS50195">
    <property type="entry name" value="PX"/>
    <property type="match status" value="1"/>
</dbReference>
<dbReference type="SUPFAM" id="SSF64268">
    <property type="entry name" value="PX domain"/>
    <property type="match status" value="1"/>
</dbReference>
<dbReference type="SMART" id="SM00312">
    <property type="entry name" value="PX"/>
    <property type="match status" value="1"/>
</dbReference>
<feature type="domain" description="PX" evidence="6">
    <location>
        <begin position="1"/>
        <end position="107"/>
    </location>
</feature>
<dbReference type="InterPro" id="IPR048763">
    <property type="entry name" value="SNX17-31_FERM_F1"/>
</dbReference>
<dbReference type="InterPro" id="IPR011993">
    <property type="entry name" value="PH-like_dom_sf"/>
</dbReference>
<name>A0A6P8QRV5_GEOSA</name>
<dbReference type="Gene3D" id="2.30.29.30">
    <property type="entry name" value="Pleckstrin-homology domain (PH domain)/Phosphotyrosine-binding domain (PTB)"/>
    <property type="match status" value="1"/>
</dbReference>
<dbReference type="FunCoup" id="A0A6P8QRV5">
    <property type="interactions" value="60"/>
</dbReference>
<dbReference type="Gene3D" id="3.10.20.90">
    <property type="entry name" value="Phosphatidylinositol 3-kinase Catalytic Subunit, Chain A, domain 1"/>
    <property type="match status" value="1"/>
</dbReference>
<protein>
    <recommendedName>
        <fullName evidence="5">Sorting nexin-31</fullName>
    </recommendedName>
</protein>
<dbReference type="Pfam" id="PF18116">
    <property type="entry name" value="SNX17_FERM_C"/>
    <property type="match status" value="1"/>
</dbReference>
<dbReference type="PANTHER" id="PTHR12431">
    <property type="entry name" value="SORTING NEXIN 17 AND 27"/>
    <property type="match status" value="1"/>
</dbReference>
<evidence type="ECO:0000256" key="1">
    <source>
        <dbReference type="ARBA" id="ARBA00010883"/>
    </source>
</evidence>
<dbReference type="Pfam" id="PF00787">
    <property type="entry name" value="PX"/>
    <property type="match status" value="1"/>
</dbReference>
<evidence type="ECO:0000259" key="6">
    <source>
        <dbReference type="PROSITE" id="PS50195"/>
    </source>
</evidence>
<dbReference type="FunFam" id="2.30.29.30:FF:000297">
    <property type="entry name" value="Sorting nexin 31"/>
    <property type="match status" value="1"/>
</dbReference>
<dbReference type="GO" id="GO:0035091">
    <property type="term" value="F:phosphatidylinositol binding"/>
    <property type="evidence" value="ECO:0007669"/>
    <property type="project" value="InterPro"/>
</dbReference>
<dbReference type="InParanoid" id="A0A6P8QRV5"/>
<dbReference type="PANTHER" id="PTHR12431:SF15">
    <property type="entry name" value="SORTING NEXIN-31"/>
    <property type="match status" value="1"/>
</dbReference>
<proteinExistence type="inferred from homology"/>
<keyword evidence="3" id="KW-0653">Protein transport</keyword>
<dbReference type="GO" id="GO:0005769">
    <property type="term" value="C:early endosome"/>
    <property type="evidence" value="ECO:0007669"/>
    <property type="project" value="TreeGrafter"/>
</dbReference>
<dbReference type="AlphaFoldDB" id="A0A6P8QRV5"/>
<dbReference type="CTD" id="169166"/>
<dbReference type="InterPro" id="IPR001683">
    <property type="entry name" value="PX_dom"/>
</dbReference>
<dbReference type="GeneID" id="117355597"/>